<evidence type="ECO:0000313" key="4">
    <source>
        <dbReference type="Proteomes" id="UP000694865"/>
    </source>
</evidence>
<feature type="domain" description="C-type lectin" evidence="3">
    <location>
        <begin position="37"/>
        <end position="157"/>
    </location>
</feature>
<dbReference type="SMART" id="SM00034">
    <property type="entry name" value="CLECT"/>
    <property type="match status" value="1"/>
</dbReference>
<keyword evidence="4" id="KW-1185">Reference proteome</keyword>
<gene>
    <name evidence="5" type="primary">LOC102804697</name>
</gene>
<dbReference type="InterPro" id="IPR016187">
    <property type="entry name" value="CTDL_fold"/>
</dbReference>
<dbReference type="InterPro" id="IPR016186">
    <property type="entry name" value="C-type_lectin-like/link_sf"/>
</dbReference>
<evidence type="ECO:0000256" key="2">
    <source>
        <dbReference type="SAM" id="SignalP"/>
    </source>
</evidence>
<evidence type="ECO:0000259" key="3">
    <source>
        <dbReference type="PROSITE" id="PS50041"/>
    </source>
</evidence>
<dbReference type="GeneID" id="102804697"/>
<dbReference type="PROSITE" id="PS00615">
    <property type="entry name" value="C_TYPE_LECTIN_1"/>
    <property type="match status" value="1"/>
</dbReference>
<dbReference type="PROSITE" id="PS50041">
    <property type="entry name" value="C_TYPE_LECTIN_2"/>
    <property type="match status" value="1"/>
</dbReference>
<dbReference type="CDD" id="cd00037">
    <property type="entry name" value="CLECT"/>
    <property type="match status" value="1"/>
</dbReference>
<reference evidence="5" key="1">
    <citation type="submission" date="2025-08" db="UniProtKB">
        <authorList>
            <consortium name="RefSeq"/>
        </authorList>
    </citation>
    <scope>IDENTIFICATION</scope>
    <source>
        <tissue evidence="5">Testes</tissue>
    </source>
</reference>
<keyword evidence="2" id="KW-0732">Signal</keyword>
<dbReference type="InterPro" id="IPR018378">
    <property type="entry name" value="C-type_lectin_CS"/>
</dbReference>
<proteinExistence type="predicted"/>
<keyword evidence="1" id="KW-1015">Disulfide bond</keyword>
<evidence type="ECO:0000256" key="1">
    <source>
        <dbReference type="ARBA" id="ARBA00023157"/>
    </source>
</evidence>
<organism evidence="4 5">
    <name type="scientific">Saccoglossus kowalevskii</name>
    <name type="common">Acorn worm</name>
    <dbReference type="NCBI Taxonomy" id="10224"/>
    <lineage>
        <taxon>Eukaryota</taxon>
        <taxon>Metazoa</taxon>
        <taxon>Hemichordata</taxon>
        <taxon>Enteropneusta</taxon>
        <taxon>Harrimaniidae</taxon>
        <taxon>Saccoglossus</taxon>
    </lineage>
</organism>
<dbReference type="RefSeq" id="XP_006825858.1">
    <property type="nucleotide sequence ID" value="XM_006825795.1"/>
</dbReference>
<dbReference type="InterPro" id="IPR001304">
    <property type="entry name" value="C-type_lectin-like"/>
</dbReference>
<dbReference type="Proteomes" id="UP000694865">
    <property type="component" value="Unplaced"/>
</dbReference>
<protein>
    <submittedName>
        <fullName evidence="5">Perlucin-like protein-like</fullName>
    </submittedName>
</protein>
<dbReference type="Pfam" id="PF00059">
    <property type="entry name" value="Lectin_C"/>
    <property type="match status" value="1"/>
</dbReference>
<accession>A0ABM0N0R7</accession>
<dbReference type="SUPFAM" id="SSF56436">
    <property type="entry name" value="C-type lectin-like"/>
    <property type="match status" value="1"/>
</dbReference>
<feature type="signal peptide" evidence="2">
    <location>
        <begin position="1"/>
        <end position="17"/>
    </location>
</feature>
<dbReference type="Gene3D" id="3.10.100.10">
    <property type="entry name" value="Mannose-Binding Protein A, subunit A"/>
    <property type="match status" value="1"/>
</dbReference>
<dbReference type="PANTHER" id="PTHR22803">
    <property type="entry name" value="MANNOSE, PHOSPHOLIPASE, LECTIN RECEPTOR RELATED"/>
    <property type="match status" value="1"/>
</dbReference>
<feature type="chain" id="PRO_5047196938" evidence="2">
    <location>
        <begin position="18"/>
        <end position="181"/>
    </location>
</feature>
<name>A0ABM0N0R7_SACKO</name>
<evidence type="ECO:0000313" key="5">
    <source>
        <dbReference type="RefSeq" id="XP_006825858.1"/>
    </source>
</evidence>
<dbReference type="InterPro" id="IPR050111">
    <property type="entry name" value="C-type_lectin/snaclec_domain"/>
</dbReference>
<sequence length="181" mass="20389">MKSTVFILVALLSIAYGQNYTEYISGCNHLRGTTVEYQIFTDEVFWAEAESYCHDYLGGNLARIHNDETNTLILSYIESSGAGDAIATGFWIGLNDIRNEGVYVWSNGGETCYGLDYIPWGNGEPNNNTKKDSNGQDCVQLRKSMNWSWDDDYCSYRPKGFICEIPVCSDHHECNVCQDSV</sequence>